<dbReference type="GeneID" id="35599023"/>
<dbReference type="EMBL" id="FJUY01000005">
    <property type="protein sequence ID" value="CZT17995.1"/>
    <property type="molecule type" value="Genomic_DNA"/>
</dbReference>
<evidence type="ECO:0000313" key="2">
    <source>
        <dbReference type="Proteomes" id="UP000225277"/>
    </source>
</evidence>
<proteinExistence type="predicted"/>
<gene>
    <name evidence="1" type="ORF">RCC_03834</name>
</gene>
<sequence>MTMPIISDLDKQELQIIGCLERESADALTYIGFSEKTAQEIWENYKDAPFDSPYDLMGYIEGHIEGCGTEGLKDRDALTEMGLSTDFQDRLLDPNCFDILRTRELKEWVLEFLECNLIMIPVLLERSKSWAGRSRRASMENTLDDFYLPSAQVTIIESRPALKMGHTMLYKAIPGLRCKNWIETDGSINVAKLITHGGGDFNRINPAFYWTQELATAEKYRFWQQSNIRNGDIWIISIQVPTQWIKDTFKYTSLEFSNPWKQYVWHCKSQRKPRPEDMQHADADWIHGHICTGRTERVTDIAKADIETVMTDEFLLMNKDVRATQDCIMNVRTMEEVFRKAGQPHVDVAVAVPPKGAVSNKGKAAKK</sequence>
<keyword evidence="2" id="KW-1185">Reference proteome</keyword>
<dbReference type="Proteomes" id="UP000225277">
    <property type="component" value="Unassembled WGS sequence"/>
</dbReference>
<organism evidence="1 2">
    <name type="scientific">Ramularia collo-cygni</name>
    <dbReference type="NCBI Taxonomy" id="112498"/>
    <lineage>
        <taxon>Eukaryota</taxon>
        <taxon>Fungi</taxon>
        <taxon>Dikarya</taxon>
        <taxon>Ascomycota</taxon>
        <taxon>Pezizomycotina</taxon>
        <taxon>Dothideomycetes</taxon>
        <taxon>Dothideomycetidae</taxon>
        <taxon>Mycosphaerellales</taxon>
        <taxon>Mycosphaerellaceae</taxon>
        <taxon>Ramularia</taxon>
    </lineage>
</organism>
<name>A0A2D3UV27_9PEZI</name>
<dbReference type="OrthoDB" id="3762912at2759"/>
<dbReference type="AlphaFoldDB" id="A0A2D3UV27"/>
<reference evidence="1 2" key="1">
    <citation type="submission" date="2016-03" db="EMBL/GenBank/DDBJ databases">
        <authorList>
            <person name="Ploux O."/>
        </authorList>
    </citation>
    <scope>NUCLEOTIDE SEQUENCE [LARGE SCALE GENOMIC DNA]</scope>
    <source>
        <strain evidence="1 2">URUG2</strain>
    </source>
</reference>
<accession>A0A2D3UV27</accession>
<dbReference type="RefSeq" id="XP_023624885.1">
    <property type="nucleotide sequence ID" value="XM_023769117.1"/>
</dbReference>
<dbReference type="STRING" id="112498.A0A2D3UV27"/>
<protein>
    <submittedName>
        <fullName evidence="1">Uncharacterized protein</fullName>
    </submittedName>
</protein>
<evidence type="ECO:0000313" key="1">
    <source>
        <dbReference type="EMBL" id="CZT17995.1"/>
    </source>
</evidence>